<reference evidence="1" key="1">
    <citation type="submission" date="2015-01" db="EMBL/GenBank/DDBJ databases">
        <title>The Genome Sequence of Cladophialophora bantiana CBS 173.52.</title>
        <authorList>
            <consortium name="The Broad Institute Genomics Platform"/>
            <person name="Cuomo C."/>
            <person name="de Hoog S."/>
            <person name="Gorbushina A."/>
            <person name="Stielow B."/>
            <person name="Teixiera M."/>
            <person name="Abouelleil A."/>
            <person name="Chapman S.B."/>
            <person name="Priest M."/>
            <person name="Young S.K."/>
            <person name="Wortman J."/>
            <person name="Nusbaum C."/>
            <person name="Birren B."/>
        </authorList>
    </citation>
    <scope>NUCLEOTIDE SEQUENCE [LARGE SCALE GENOMIC DNA]</scope>
    <source>
        <strain evidence="1">CBS 173.52</strain>
    </source>
</reference>
<evidence type="ECO:0000313" key="2">
    <source>
        <dbReference type="Proteomes" id="UP000053789"/>
    </source>
</evidence>
<accession>A0A0D2F4N7</accession>
<protein>
    <recommendedName>
        <fullName evidence="3">Fungal N-terminal domain-containing protein</fullName>
    </recommendedName>
</protein>
<dbReference type="HOGENOM" id="CLU_1805969_0_0_1"/>
<gene>
    <name evidence="1" type="ORF">Z519_02588</name>
</gene>
<dbReference type="AlphaFoldDB" id="A0A0D2F4N7"/>
<keyword evidence="2" id="KW-1185">Reference proteome</keyword>
<evidence type="ECO:0008006" key="3">
    <source>
        <dbReference type="Google" id="ProtNLM"/>
    </source>
</evidence>
<dbReference type="VEuPathDB" id="FungiDB:Z519_02588"/>
<dbReference type="GeneID" id="27695516"/>
<dbReference type="EMBL" id="KN846982">
    <property type="protein sequence ID" value="KIW97196.1"/>
    <property type="molecule type" value="Genomic_DNA"/>
</dbReference>
<sequence>MPAPLSIAATVAGLLEVTYSVSITLTSLCISVLKAPGTIQDVLNETRDLTSILRQLESYLKSSTITPQWRTSLPTLEEGVTTLTDCVCAQSGLEPILNRIRTENMGAIDRLRWMWYSDGLANITQRIDSHQMPLALMLNTLTW</sequence>
<evidence type="ECO:0000313" key="1">
    <source>
        <dbReference type="EMBL" id="KIW97196.1"/>
    </source>
</evidence>
<dbReference type="OrthoDB" id="432483at2759"/>
<dbReference type="Proteomes" id="UP000053789">
    <property type="component" value="Unassembled WGS sequence"/>
</dbReference>
<organism evidence="1 2">
    <name type="scientific">Cladophialophora bantiana (strain ATCC 10958 / CBS 173.52 / CDC B-1940 / NIH 8579)</name>
    <name type="common">Xylohypha bantiana</name>
    <dbReference type="NCBI Taxonomy" id="1442370"/>
    <lineage>
        <taxon>Eukaryota</taxon>
        <taxon>Fungi</taxon>
        <taxon>Dikarya</taxon>
        <taxon>Ascomycota</taxon>
        <taxon>Pezizomycotina</taxon>
        <taxon>Eurotiomycetes</taxon>
        <taxon>Chaetothyriomycetidae</taxon>
        <taxon>Chaetothyriales</taxon>
        <taxon>Herpotrichiellaceae</taxon>
        <taxon>Cladophialophora</taxon>
    </lineage>
</organism>
<proteinExistence type="predicted"/>
<name>A0A0D2F4N7_CLAB1</name>
<dbReference type="RefSeq" id="XP_016623865.1">
    <property type="nucleotide sequence ID" value="XM_016760344.1"/>
</dbReference>